<dbReference type="GO" id="GO:0022857">
    <property type="term" value="F:transmembrane transporter activity"/>
    <property type="evidence" value="ECO:0007669"/>
    <property type="project" value="InterPro"/>
</dbReference>
<keyword evidence="6 11" id="KW-0812">Transmembrane</keyword>
<protein>
    <recommendedName>
        <fullName evidence="10">Xylose transport system permease protein XylH</fullName>
    </recommendedName>
</protein>
<feature type="transmembrane region" description="Helical" evidence="11">
    <location>
        <begin position="360"/>
        <end position="379"/>
    </location>
</feature>
<dbReference type="Proteomes" id="UP000322294">
    <property type="component" value="Unassembled WGS sequence"/>
</dbReference>
<feature type="transmembrane region" description="Helical" evidence="11">
    <location>
        <begin position="168"/>
        <end position="190"/>
    </location>
</feature>
<dbReference type="Pfam" id="PF02653">
    <property type="entry name" value="BPD_transp_2"/>
    <property type="match status" value="1"/>
</dbReference>
<comment type="subcellular location">
    <subcellularLocation>
        <location evidence="1">Cell membrane</location>
        <topology evidence="1">Multi-pass membrane protein</topology>
    </subcellularLocation>
</comment>
<evidence type="ECO:0000256" key="1">
    <source>
        <dbReference type="ARBA" id="ARBA00004651"/>
    </source>
</evidence>
<dbReference type="EMBL" id="VNHO01000007">
    <property type="protein sequence ID" value="TYP56776.1"/>
    <property type="molecule type" value="Genomic_DNA"/>
</dbReference>
<name>A0A5S5AV52_9FIRM</name>
<gene>
    <name evidence="12" type="ORF">LZ11_00832</name>
</gene>
<dbReference type="RefSeq" id="WP_148866632.1">
    <property type="nucleotide sequence ID" value="NZ_VNHO01000007.1"/>
</dbReference>
<feature type="transmembrane region" description="Helical" evidence="11">
    <location>
        <begin position="21"/>
        <end position="39"/>
    </location>
</feature>
<dbReference type="GO" id="GO:0005886">
    <property type="term" value="C:plasma membrane"/>
    <property type="evidence" value="ECO:0007669"/>
    <property type="project" value="UniProtKB-SubCell"/>
</dbReference>
<feature type="transmembrane region" description="Helical" evidence="11">
    <location>
        <begin position="105"/>
        <end position="123"/>
    </location>
</feature>
<organism evidence="12 13">
    <name type="scientific">Thermosediminibacter litoriperuensis</name>
    <dbReference type="NCBI Taxonomy" id="291989"/>
    <lineage>
        <taxon>Bacteria</taxon>
        <taxon>Bacillati</taxon>
        <taxon>Bacillota</taxon>
        <taxon>Clostridia</taxon>
        <taxon>Thermosediminibacterales</taxon>
        <taxon>Thermosediminibacteraceae</taxon>
        <taxon>Thermosediminibacter</taxon>
    </lineage>
</organism>
<feature type="transmembrane region" description="Helical" evidence="11">
    <location>
        <begin position="130"/>
        <end position="148"/>
    </location>
</feature>
<feature type="transmembrane region" description="Helical" evidence="11">
    <location>
        <begin position="237"/>
        <end position="261"/>
    </location>
</feature>
<sequence length="387" mass="41687">MIVREKNPVVLRQGINIDIRSYTMVIALLAIWIVFAVLTKGNFLTPRNLSMLMRQVSITSILAVGMVLVIVAGHIDLSVGSVSGFTGAVLAVLQLWYHWSTIPSILAALFVGLVIGAWQGFWVAYRGVPAFIVTLSSMLVFRGGILLVTKGVTISPLRPEFKIIGQGYIPSFWSIIMALAAVLIYIYMTLNNRKSRLKYGLPVTSWNIEIMKMIGTLSLIAVFIGVMIAYQGIPIPVIIVLFLVVLFTFIANNTTFGRYVYAIGGNREAAVLSGINIKKTNMTIFLIMGLLSALAGIVLTSRLDAATTSAGNLFELDAIASAIIGGTSTLGGEGTIPGAVIGALVMASIDNGMSLLNIDYSIQIIVKGLVLVLAVWIDIATRKRTAY</sequence>
<keyword evidence="3" id="KW-1003">Cell membrane</keyword>
<feature type="transmembrane region" description="Helical" evidence="11">
    <location>
        <begin position="210"/>
        <end position="231"/>
    </location>
</feature>
<keyword evidence="2" id="KW-0813">Transport</keyword>
<evidence type="ECO:0000313" key="13">
    <source>
        <dbReference type="Proteomes" id="UP000322294"/>
    </source>
</evidence>
<evidence type="ECO:0000256" key="2">
    <source>
        <dbReference type="ARBA" id="ARBA00022448"/>
    </source>
</evidence>
<keyword evidence="5" id="KW-0762">Sugar transport</keyword>
<feature type="transmembrane region" description="Helical" evidence="11">
    <location>
        <begin position="51"/>
        <end position="72"/>
    </location>
</feature>
<evidence type="ECO:0000256" key="6">
    <source>
        <dbReference type="ARBA" id="ARBA00022692"/>
    </source>
</evidence>
<comment type="function">
    <text evidence="9">Part of the binding-protein-dependent transport system for D-xylose. Probably responsible for the translocation of the substrate across the membrane.</text>
</comment>
<evidence type="ECO:0000256" key="10">
    <source>
        <dbReference type="ARBA" id="ARBA00035686"/>
    </source>
</evidence>
<accession>A0A5S5AV52</accession>
<dbReference type="OrthoDB" id="9813906at2"/>
<reference evidence="12 13" key="1">
    <citation type="submission" date="2019-07" db="EMBL/GenBank/DDBJ databases">
        <title>Genomic Encyclopedia of Type Strains, Phase I: the one thousand microbial genomes (KMG-I) project.</title>
        <authorList>
            <person name="Kyrpides N."/>
        </authorList>
    </citation>
    <scope>NUCLEOTIDE SEQUENCE [LARGE SCALE GENOMIC DNA]</scope>
    <source>
        <strain evidence="12 13">DSM 16647</strain>
    </source>
</reference>
<keyword evidence="8 11" id="KW-0472">Membrane</keyword>
<evidence type="ECO:0000256" key="8">
    <source>
        <dbReference type="ARBA" id="ARBA00023136"/>
    </source>
</evidence>
<evidence type="ECO:0000256" key="9">
    <source>
        <dbReference type="ARBA" id="ARBA00035611"/>
    </source>
</evidence>
<proteinExistence type="predicted"/>
<dbReference type="InterPro" id="IPR001851">
    <property type="entry name" value="ABC_transp_permease"/>
</dbReference>
<comment type="caution">
    <text evidence="12">The sequence shown here is derived from an EMBL/GenBank/DDBJ whole genome shotgun (WGS) entry which is preliminary data.</text>
</comment>
<evidence type="ECO:0000313" key="12">
    <source>
        <dbReference type="EMBL" id="TYP56776.1"/>
    </source>
</evidence>
<keyword evidence="13" id="KW-1185">Reference proteome</keyword>
<evidence type="ECO:0000256" key="4">
    <source>
        <dbReference type="ARBA" id="ARBA00022519"/>
    </source>
</evidence>
<evidence type="ECO:0000256" key="3">
    <source>
        <dbReference type="ARBA" id="ARBA00022475"/>
    </source>
</evidence>
<keyword evidence="4" id="KW-0997">Cell inner membrane</keyword>
<evidence type="ECO:0000256" key="7">
    <source>
        <dbReference type="ARBA" id="ARBA00022989"/>
    </source>
</evidence>
<keyword evidence="7 11" id="KW-1133">Transmembrane helix</keyword>
<feature type="transmembrane region" description="Helical" evidence="11">
    <location>
        <begin position="282"/>
        <end position="303"/>
    </location>
</feature>
<evidence type="ECO:0000256" key="5">
    <source>
        <dbReference type="ARBA" id="ARBA00022597"/>
    </source>
</evidence>
<dbReference type="CDD" id="cd06579">
    <property type="entry name" value="TM_PBP1_transp_AraH_like"/>
    <property type="match status" value="1"/>
</dbReference>
<dbReference type="PANTHER" id="PTHR32196:SF32">
    <property type="entry name" value="XYLOSE TRANSPORT SYSTEM PERMEASE PROTEIN XYLH"/>
    <property type="match status" value="1"/>
</dbReference>
<evidence type="ECO:0000256" key="11">
    <source>
        <dbReference type="SAM" id="Phobius"/>
    </source>
</evidence>
<dbReference type="PANTHER" id="PTHR32196">
    <property type="entry name" value="ABC TRANSPORTER PERMEASE PROTEIN YPHD-RELATED-RELATED"/>
    <property type="match status" value="1"/>
</dbReference>
<dbReference type="AlphaFoldDB" id="A0A5S5AV52"/>